<dbReference type="Pfam" id="PF04932">
    <property type="entry name" value="Wzy_C"/>
    <property type="match status" value="1"/>
</dbReference>
<keyword evidence="3 6" id="KW-1133">Transmembrane helix</keyword>
<evidence type="ECO:0000256" key="4">
    <source>
        <dbReference type="ARBA" id="ARBA00023136"/>
    </source>
</evidence>
<feature type="transmembrane region" description="Helical" evidence="6">
    <location>
        <begin position="104"/>
        <end position="121"/>
    </location>
</feature>
<evidence type="ECO:0000313" key="8">
    <source>
        <dbReference type="EMBL" id="MEJ2866424.1"/>
    </source>
</evidence>
<evidence type="ECO:0000256" key="6">
    <source>
        <dbReference type="SAM" id="Phobius"/>
    </source>
</evidence>
<evidence type="ECO:0000256" key="3">
    <source>
        <dbReference type="ARBA" id="ARBA00022989"/>
    </source>
</evidence>
<comment type="subcellular location">
    <subcellularLocation>
        <location evidence="1">Membrane</location>
        <topology evidence="1">Multi-pass membrane protein</topology>
    </subcellularLocation>
</comment>
<dbReference type="PANTHER" id="PTHR37422:SF13">
    <property type="entry name" value="LIPOPOLYSACCHARIDE BIOSYNTHESIS PROTEIN PA4999-RELATED"/>
    <property type="match status" value="1"/>
</dbReference>
<feature type="transmembrane region" description="Helical" evidence="6">
    <location>
        <begin position="348"/>
        <end position="372"/>
    </location>
</feature>
<evidence type="ECO:0000256" key="5">
    <source>
        <dbReference type="SAM" id="MobiDB-lite"/>
    </source>
</evidence>
<proteinExistence type="predicted"/>
<accession>A0ABU8MGI0</accession>
<feature type="compositionally biased region" description="Basic and acidic residues" evidence="5">
    <location>
        <begin position="460"/>
        <end position="478"/>
    </location>
</feature>
<dbReference type="Proteomes" id="UP001385809">
    <property type="component" value="Unassembled WGS sequence"/>
</dbReference>
<keyword evidence="9" id="KW-1185">Reference proteome</keyword>
<keyword evidence="8" id="KW-0436">Ligase</keyword>
<reference evidence="8 9" key="1">
    <citation type="submission" date="2024-03" db="EMBL/GenBank/DDBJ databases">
        <title>Actinomycetospora sp. OC33-EN08, a novel actinomycete isolated from wild orchid (Aerides multiflora).</title>
        <authorList>
            <person name="Suriyachadkun C."/>
        </authorList>
    </citation>
    <scope>NUCLEOTIDE SEQUENCE [LARGE SCALE GENOMIC DNA]</scope>
    <source>
        <strain evidence="8 9">OC33-EN08</strain>
    </source>
</reference>
<feature type="transmembrane region" description="Helical" evidence="6">
    <location>
        <begin position="127"/>
        <end position="147"/>
    </location>
</feature>
<keyword evidence="2 6" id="KW-0812">Transmembrane</keyword>
<feature type="transmembrane region" description="Helical" evidence="6">
    <location>
        <begin position="197"/>
        <end position="218"/>
    </location>
</feature>
<protein>
    <submittedName>
        <fullName evidence="8">O-antigen ligase family protein</fullName>
    </submittedName>
</protein>
<organism evidence="8 9">
    <name type="scientific">Actinomycetospora aurantiaca</name>
    <dbReference type="NCBI Taxonomy" id="3129233"/>
    <lineage>
        <taxon>Bacteria</taxon>
        <taxon>Bacillati</taxon>
        <taxon>Actinomycetota</taxon>
        <taxon>Actinomycetes</taxon>
        <taxon>Pseudonocardiales</taxon>
        <taxon>Pseudonocardiaceae</taxon>
        <taxon>Actinomycetospora</taxon>
    </lineage>
</organism>
<feature type="region of interest" description="Disordered" evidence="5">
    <location>
        <begin position="441"/>
        <end position="478"/>
    </location>
</feature>
<evidence type="ECO:0000259" key="7">
    <source>
        <dbReference type="Pfam" id="PF04932"/>
    </source>
</evidence>
<dbReference type="PANTHER" id="PTHR37422">
    <property type="entry name" value="TEICHURONIC ACID BIOSYNTHESIS PROTEIN TUAE"/>
    <property type="match status" value="1"/>
</dbReference>
<dbReference type="InterPro" id="IPR007016">
    <property type="entry name" value="O-antigen_ligase-rel_domated"/>
</dbReference>
<feature type="transmembrane region" description="Helical" evidence="6">
    <location>
        <begin position="78"/>
        <end position="97"/>
    </location>
</feature>
<dbReference type="RefSeq" id="WP_337693047.1">
    <property type="nucleotide sequence ID" value="NZ_JBBEGN010000001.1"/>
</dbReference>
<feature type="transmembrane region" description="Helical" evidence="6">
    <location>
        <begin position="159"/>
        <end position="177"/>
    </location>
</feature>
<evidence type="ECO:0000256" key="1">
    <source>
        <dbReference type="ARBA" id="ARBA00004141"/>
    </source>
</evidence>
<dbReference type="InterPro" id="IPR051533">
    <property type="entry name" value="WaaL-like"/>
</dbReference>
<feature type="domain" description="O-antigen ligase-related" evidence="7">
    <location>
        <begin position="242"/>
        <end position="365"/>
    </location>
</feature>
<feature type="transmembrane region" description="Helical" evidence="6">
    <location>
        <begin position="272"/>
        <end position="294"/>
    </location>
</feature>
<keyword evidence="4 6" id="KW-0472">Membrane</keyword>
<sequence length="478" mass="49274">MGRADAGRALTPTVVLAGGTSAALAVGAISPVAPWLAAIPPLLVLWGEARGDRVWSLVGLVAASLYVGQDLWDVPMALYVGAAAGVGVVARVAGSGLSAWVHRAIPPLFLLGMVLFDQLVYPTQSRPGQYAVFEQVVLLTCLVAVLVGGRRADRDDPAAAATVLHVALVSTALVAGVDGLRALSEADAETLAARQAAGVFGASNYIAALLAVAAVACVHRASSGTGRPIPNVVGALVFVGLAAPQESRTSTVVLGLVVLGVLVVHRRHLWFLAALAGLAVVLAAAPAVGVFARFRAGNATTELNGRTDLWAIALDAIREHPVLGSGAGHISDQLVAAGFTDATYVHDIWLSLVVQFGLAGLVFLVIGVRWILLGPLGSAARTLAVTCLLLSTTEPVVETMKMGLIFVAVLAVGAAHVHQHDRLHPEGGFLHALGGRRLPFRRPTAPDDAGLPARPGGPADGRRREPAERGPERTPARA</sequence>
<feature type="transmembrane region" description="Helical" evidence="6">
    <location>
        <begin position="22"/>
        <end position="47"/>
    </location>
</feature>
<evidence type="ECO:0000256" key="2">
    <source>
        <dbReference type="ARBA" id="ARBA00022692"/>
    </source>
</evidence>
<gene>
    <name evidence="8" type="ORF">WCD74_01520</name>
</gene>
<evidence type="ECO:0000313" key="9">
    <source>
        <dbReference type="Proteomes" id="UP001385809"/>
    </source>
</evidence>
<name>A0ABU8MGI0_9PSEU</name>
<feature type="compositionally biased region" description="Low complexity" evidence="5">
    <location>
        <begin position="446"/>
        <end position="457"/>
    </location>
</feature>
<comment type="caution">
    <text evidence="8">The sequence shown here is derived from an EMBL/GenBank/DDBJ whole genome shotgun (WGS) entry which is preliminary data.</text>
</comment>
<dbReference type="EMBL" id="JBBEGN010000001">
    <property type="protein sequence ID" value="MEJ2866424.1"/>
    <property type="molecule type" value="Genomic_DNA"/>
</dbReference>
<dbReference type="GO" id="GO:0016874">
    <property type="term" value="F:ligase activity"/>
    <property type="evidence" value="ECO:0007669"/>
    <property type="project" value="UniProtKB-KW"/>
</dbReference>